<dbReference type="Pfam" id="PF01636">
    <property type="entry name" value="APH"/>
    <property type="match status" value="1"/>
</dbReference>
<dbReference type="AlphaFoldDB" id="A0A0D7ABA3"/>
<feature type="domain" description="Aminoglycoside phosphotransferase" evidence="2">
    <location>
        <begin position="85"/>
        <end position="179"/>
    </location>
</feature>
<organism evidence="3 4">
    <name type="scientific">Fistulina hepatica ATCC 64428</name>
    <dbReference type="NCBI Taxonomy" id="1128425"/>
    <lineage>
        <taxon>Eukaryota</taxon>
        <taxon>Fungi</taxon>
        <taxon>Dikarya</taxon>
        <taxon>Basidiomycota</taxon>
        <taxon>Agaricomycotina</taxon>
        <taxon>Agaricomycetes</taxon>
        <taxon>Agaricomycetidae</taxon>
        <taxon>Agaricales</taxon>
        <taxon>Fistulinaceae</taxon>
        <taxon>Fistulina</taxon>
    </lineage>
</organism>
<dbReference type="PANTHER" id="PTHR21310">
    <property type="entry name" value="AMINOGLYCOSIDE PHOSPHOTRANSFERASE-RELATED-RELATED"/>
    <property type="match status" value="1"/>
</dbReference>
<dbReference type="SUPFAM" id="SSF56112">
    <property type="entry name" value="Protein kinase-like (PK-like)"/>
    <property type="match status" value="1"/>
</dbReference>
<gene>
    <name evidence="3" type="ORF">FISHEDRAFT_44759</name>
</gene>
<evidence type="ECO:0000313" key="4">
    <source>
        <dbReference type="Proteomes" id="UP000054144"/>
    </source>
</evidence>
<dbReference type="Proteomes" id="UP000054144">
    <property type="component" value="Unassembled WGS sequence"/>
</dbReference>
<dbReference type="OrthoDB" id="10003767at2759"/>
<proteinExistence type="predicted"/>
<sequence length="656" mass="74075">MPEQVDVKFPVKPPLEWSFALEHQDRRKEANADAVMHGAPFQVDRSLLRDVVREVICGEDGEHRGTDVARIVFLSSGTFHKASLAYLITLSDHSNLVARVARRFMPNLKTESEVATLEYLRHHTSIPVPKVYHYDSNPYNRLGGEYILMTQAPGTPLATVYHSLSYEQLVRLMRNLAQLIVGDIWRHRFSALGSLYLLPKDAPEQEPSPSHSAGRSPLICRSASGFLGWSVATPKVSQLYPNTADEDPKFTIGPIVSWPFFGSNRGDLSHPDEIFRGPWSTTEEYLASCAERELKGVIRENEGRASQAAPHRIHLDPDEINASRHHRLRALEGVGDESDDSDEYDLDESEDEWAGPGDAMYRDYRRMQRTTFLMVHLREREDTIHNEMGRWMRLMKKLISALESKNSVELGDCRGPEDNVGEYEEFGLDCHDLSLENVFVDNNDPTKITCIIDWESTSTRPLWQCAHLPAFLQSSPFTARLFRQVVRSMITEHAKADACNGEFSTSDDEQGLALLAREWLHYEALGARLRLAHRFVEWDGWEEGLIDTIIGPEEREDEWLPPATSNGKSVDLRLAPIASKSILKPSDVAAKPSTSTAPLRKLGTTVPKLPFQLEDEKERMLDTTGDICGGRGGELGRRLEAWISVTGNEERLMHDD</sequence>
<evidence type="ECO:0000313" key="3">
    <source>
        <dbReference type="EMBL" id="KIY47694.1"/>
    </source>
</evidence>
<reference evidence="3 4" key="1">
    <citation type="journal article" date="2015" name="Fungal Genet. Biol.">
        <title>Evolution of novel wood decay mechanisms in Agaricales revealed by the genome sequences of Fistulina hepatica and Cylindrobasidium torrendii.</title>
        <authorList>
            <person name="Floudas D."/>
            <person name="Held B.W."/>
            <person name="Riley R."/>
            <person name="Nagy L.G."/>
            <person name="Koehler G."/>
            <person name="Ransdell A.S."/>
            <person name="Younus H."/>
            <person name="Chow J."/>
            <person name="Chiniquy J."/>
            <person name="Lipzen A."/>
            <person name="Tritt A."/>
            <person name="Sun H."/>
            <person name="Haridas S."/>
            <person name="LaButti K."/>
            <person name="Ohm R.A."/>
            <person name="Kues U."/>
            <person name="Blanchette R.A."/>
            <person name="Grigoriev I.V."/>
            <person name="Minto R.E."/>
            <person name="Hibbett D.S."/>
        </authorList>
    </citation>
    <scope>NUCLEOTIDE SEQUENCE [LARGE SCALE GENOMIC DNA]</scope>
    <source>
        <strain evidence="3 4">ATCC 64428</strain>
    </source>
</reference>
<keyword evidence="4" id="KW-1185">Reference proteome</keyword>
<dbReference type="InterPro" id="IPR002575">
    <property type="entry name" value="Aminoglycoside_PTrfase"/>
</dbReference>
<feature type="compositionally biased region" description="Acidic residues" evidence="1">
    <location>
        <begin position="334"/>
        <end position="352"/>
    </location>
</feature>
<accession>A0A0D7ABA3</accession>
<protein>
    <recommendedName>
        <fullName evidence="2">Aminoglycoside phosphotransferase domain-containing protein</fullName>
    </recommendedName>
</protein>
<feature type="region of interest" description="Disordered" evidence="1">
    <location>
        <begin position="333"/>
        <end position="352"/>
    </location>
</feature>
<evidence type="ECO:0000259" key="2">
    <source>
        <dbReference type="Pfam" id="PF01636"/>
    </source>
</evidence>
<name>A0A0D7ABA3_9AGAR</name>
<dbReference type="InterPro" id="IPR051678">
    <property type="entry name" value="AGP_Transferase"/>
</dbReference>
<dbReference type="InterPro" id="IPR011009">
    <property type="entry name" value="Kinase-like_dom_sf"/>
</dbReference>
<dbReference type="PANTHER" id="PTHR21310:SF13">
    <property type="entry name" value="AMINOGLYCOSIDE PHOSPHOTRANSFERASE DOMAIN-CONTAINING PROTEIN"/>
    <property type="match status" value="1"/>
</dbReference>
<evidence type="ECO:0000256" key="1">
    <source>
        <dbReference type="SAM" id="MobiDB-lite"/>
    </source>
</evidence>
<dbReference type="EMBL" id="KN881929">
    <property type="protein sequence ID" value="KIY47694.1"/>
    <property type="molecule type" value="Genomic_DNA"/>
</dbReference>